<dbReference type="SFLD" id="SFLDS00019">
    <property type="entry name" value="Glutathione_Transferase_(cytos"/>
    <property type="match status" value="1"/>
</dbReference>
<dbReference type="Gene3D" id="3.40.30.10">
    <property type="entry name" value="Glutaredoxin"/>
    <property type="match status" value="1"/>
</dbReference>
<dbReference type="SUPFAM" id="SSF47616">
    <property type="entry name" value="GST C-terminal domain-like"/>
    <property type="match status" value="1"/>
</dbReference>
<dbReference type="SUPFAM" id="SSF52833">
    <property type="entry name" value="Thioredoxin-like"/>
    <property type="match status" value="1"/>
</dbReference>
<dbReference type="PROSITE" id="PS50404">
    <property type="entry name" value="GST_NTER"/>
    <property type="match status" value="1"/>
</dbReference>
<feature type="domain" description="GST N-terminal" evidence="2">
    <location>
        <begin position="1"/>
        <end position="82"/>
    </location>
</feature>
<dbReference type="FunFam" id="1.20.1050.10:FF:000017">
    <property type="entry name" value="Maleylacetoacetate isomerase"/>
    <property type="match status" value="1"/>
</dbReference>
<dbReference type="Pfam" id="PF13417">
    <property type="entry name" value="GST_N_3"/>
    <property type="match status" value="1"/>
</dbReference>
<comment type="similarity">
    <text evidence="1">Belongs to the GST superfamily. Zeta family.</text>
</comment>
<evidence type="ECO:0000313" key="4">
    <source>
        <dbReference type="EMBL" id="GGG07817.1"/>
    </source>
</evidence>
<accession>A0A8J2Z6Z4</accession>
<reference evidence="4" key="2">
    <citation type="submission" date="2020-09" db="EMBL/GenBank/DDBJ databases">
        <authorList>
            <person name="Sun Q."/>
            <person name="Zhou Y."/>
        </authorList>
    </citation>
    <scope>NUCLEOTIDE SEQUENCE</scope>
    <source>
        <strain evidence="4">CGMCC 1.15758</strain>
    </source>
</reference>
<dbReference type="OrthoDB" id="509852at2"/>
<dbReference type="GO" id="GO:0006749">
    <property type="term" value="P:glutathione metabolic process"/>
    <property type="evidence" value="ECO:0007669"/>
    <property type="project" value="TreeGrafter"/>
</dbReference>
<dbReference type="InterPro" id="IPR004045">
    <property type="entry name" value="Glutathione_S-Trfase_N"/>
</dbReference>
<dbReference type="Proteomes" id="UP000636949">
    <property type="component" value="Unassembled WGS sequence"/>
</dbReference>
<sequence length="214" mass="24369">MILYDYFRSSASFRVRIALQLKKISYESKEIHLINHGGEQFSSAYKAINPQSRVPALQDGNVIITQSLAIIDYLEDKYPKHSIYPIDPVLKAKVKAFALTIACDIHPLNNSGTLNFLKSEFAANEAHINKWYAHWVQLGFSALEQTLQQTAGMYCFGDEISLADICLIPQVFNAKRFNVDISSFPTIQRIYEHAMKHPAFFNASPEQVMLKEHE</sequence>
<dbReference type="InterPro" id="IPR010987">
    <property type="entry name" value="Glutathione-S-Trfase_C-like"/>
</dbReference>
<dbReference type="Gene3D" id="1.20.1050.10">
    <property type="match status" value="1"/>
</dbReference>
<dbReference type="InterPro" id="IPR040079">
    <property type="entry name" value="Glutathione_S-Trfase"/>
</dbReference>
<dbReference type="GO" id="GO:0016034">
    <property type="term" value="F:maleylacetoacetate isomerase activity"/>
    <property type="evidence" value="ECO:0007669"/>
    <property type="project" value="TreeGrafter"/>
</dbReference>
<dbReference type="RefSeq" id="WP_117003925.1">
    <property type="nucleotide sequence ID" value="NZ_BMJS01000058.1"/>
</dbReference>
<dbReference type="PANTHER" id="PTHR42673">
    <property type="entry name" value="MALEYLACETOACETATE ISOMERASE"/>
    <property type="match status" value="1"/>
</dbReference>
<proteinExistence type="inferred from homology"/>
<dbReference type="GO" id="GO:0004364">
    <property type="term" value="F:glutathione transferase activity"/>
    <property type="evidence" value="ECO:0007669"/>
    <property type="project" value="TreeGrafter"/>
</dbReference>
<dbReference type="SFLD" id="SFLDG00358">
    <property type="entry name" value="Main_(cytGST)"/>
    <property type="match status" value="1"/>
</dbReference>
<dbReference type="EMBL" id="BMJS01000058">
    <property type="protein sequence ID" value="GGG07817.1"/>
    <property type="molecule type" value="Genomic_DNA"/>
</dbReference>
<dbReference type="PANTHER" id="PTHR42673:SF21">
    <property type="entry name" value="GLUTATHIONE S-TRANSFERASE YFCF"/>
    <property type="match status" value="1"/>
</dbReference>
<feature type="domain" description="GST C-terminal" evidence="3">
    <location>
        <begin position="87"/>
        <end position="214"/>
    </location>
</feature>
<dbReference type="PROSITE" id="PS50405">
    <property type="entry name" value="GST_CTER"/>
    <property type="match status" value="1"/>
</dbReference>
<evidence type="ECO:0000259" key="2">
    <source>
        <dbReference type="PROSITE" id="PS50404"/>
    </source>
</evidence>
<dbReference type="CDD" id="cd03191">
    <property type="entry name" value="GST_C_Zeta"/>
    <property type="match status" value="1"/>
</dbReference>
<dbReference type="GO" id="GO:0006559">
    <property type="term" value="P:L-phenylalanine catabolic process"/>
    <property type="evidence" value="ECO:0007669"/>
    <property type="project" value="TreeGrafter"/>
</dbReference>
<evidence type="ECO:0000259" key="3">
    <source>
        <dbReference type="PROSITE" id="PS50405"/>
    </source>
</evidence>
<dbReference type="InterPro" id="IPR034330">
    <property type="entry name" value="GST_Zeta_C"/>
</dbReference>
<evidence type="ECO:0000313" key="5">
    <source>
        <dbReference type="Proteomes" id="UP000636949"/>
    </source>
</evidence>
<dbReference type="InterPro" id="IPR036282">
    <property type="entry name" value="Glutathione-S-Trfase_C_sf"/>
</dbReference>
<comment type="caution">
    <text evidence="4">The sequence shown here is derived from an EMBL/GenBank/DDBJ whole genome shotgun (WGS) entry which is preliminary data.</text>
</comment>
<dbReference type="InterPro" id="IPR005955">
    <property type="entry name" value="GST_Zeta"/>
</dbReference>
<reference evidence="4" key="1">
    <citation type="journal article" date="2014" name="Int. J. Syst. Evol. Microbiol.">
        <title>Complete genome sequence of Corynebacterium casei LMG S-19264T (=DSM 44701T), isolated from a smear-ripened cheese.</title>
        <authorList>
            <consortium name="US DOE Joint Genome Institute (JGI-PGF)"/>
            <person name="Walter F."/>
            <person name="Albersmeier A."/>
            <person name="Kalinowski J."/>
            <person name="Ruckert C."/>
        </authorList>
    </citation>
    <scope>NUCLEOTIDE SEQUENCE</scope>
    <source>
        <strain evidence="4">CGMCC 1.15758</strain>
    </source>
</reference>
<organism evidence="4 5">
    <name type="scientific">Cysteiniphilum litorale</name>
    <dbReference type="NCBI Taxonomy" id="2056700"/>
    <lineage>
        <taxon>Bacteria</taxon>
        <taxon>Pseudomonadati</taxon>
        <taxon>Pseudomonadota</taxon>
        <taxon>Gammaproteobacteria</taxon>
        <taxon>Thiotrichales</taxon>
        <taxon>Fastidiosibacteraceae</taxon>
        <taxon>Cysteiniphilum</taxon>
    </lineage>
</organism>
<evidence type="ECO:0000256" key="1">
    <source>
        <dbReference type="ARBA" id="ARBA00010007"/>
    </source>
</evidence>
<dbReference type="CDD" id="cd03042">
    <property type="entry name" value="GST_N_Zeta"/>
    <property type="match status" value="1"/>
</dbReference>
<dbReference type="InterPro" id="IPR034333">
    <property type="entry name" value="GST_Zeta_N"/>
</dbReference>
<dbReference type="InterPro" id="IPR036249">
    <property type="entry name" value="Thioredoxin-like_sf"/>
</dbReference>
<dbReference type="AlphaFoldDB" id="A0A8J2Z6Z4"/>
<keyword evidence="5" id="KW-1185">Reference proteome</keyword>
<protein>
    <submittedName>
        <fullName evidence="4">Glutathione S-transferase</fullName>
    </submittedName>
</protein>
<name>A0A8J2Z6Z4_9GAMM</name>
<dbReference type="NCBIfam" id="TIGR01262">
    <property type="entry name" value="maiA"/>
    <property type="match status" value="1"/>
</dbReference>
<gene>
    <name evidence="4" type="ORF">GCM10010995_26740</name>
</gene>
<dbReference type="GO" id="GO:0005737">
    <property type="term" value="C:cytoplasm"/>
    <property type="evidence" value="ECO:0007669"/>
    <property type="project" value="InterPro"/>
</dbReference>